<dbReference type="PANTHER" id="PTHR46173:SF1">
    <property type="entry name" value="CCA TRNA NUCLEOTIDYLTRANSFERASE 1, MITOCHONDRIAL"/>
    <property type="match status" value="1"/>
</dbReference>
<sequence length="443" mass="48125">MARRPTPPAPVVRVGDGHGPVGQLAPQPWTTDAATRRLLAALRAGGRPVRFVGGCVRDGLLNRPVADIDLATPEPPERVMALLEKAGLKAVPTGLQHGTVTHPAPPLTFEITTLRRDVACDGRHAVVAYTEDWRADAARRDFTINALSADPSSGAVWDYFNGLDDLAQGRVRFVGRATRRIEEDHLRILRFFRFFARYGRPPADRDALAACTARRAGLAALSGERVRAEMLKIIGGPEATDTLLLMRGHRVLAEVLPEAAHFDRLRQVTFLVERGVVRDGLKADPLRRLACLIGPDPKAARAIATRWRLSGAEAARLLTLCGPLEEAEPSLGPPALRALAERLGTATAADRLLLAWAAQRAASGRTDAALSQRWRAALDGVLDWTVPDFPLKGQDLLDLGMAPGPGVGMLLGELKALWRAEDYAPDYQDLLAEARRRLDPDQP</sequence>
<dbReference type="Gene3D" id="3.30.460.10">
    <property type="entry name" value="Beta Polymerase, domain 2"/>
    <property type="match status" value="1"/>
</dbReference>
<dbReference type="Pfam" id="PF12627">
    <property type="entry name" value="PolyA_pol_RNAbd"/>
    <property type="match status" value="1"/>
</dbReference>
<keyword evidence="3" id="KW-0819">tRNA processing</keyword>
<dbReference type="Proteomes" id="UP000217076">
    <property type="component" value="Unassembled WGS sequence"/>
</dbReference>
<evidence type="ECO:0000256" key="9">
    <source>
        <dbReference type="SAM" id="MobiDB-lite"/>
    </source>
</evidence>
<dbReference type="STRING" id="83401.SAMN05421742_104190"/>
<evidence type="ECO:0000313" key="13">
    <source>
        <dbReference type="Proteomes" id="UP000217076"/>
    </source>
</evidence>
<evidence type="ECO:0000256" key="3">
    <source>
        <dbReference type="ARBA" id="ARBA00022694"/>
    </source>
</evidence>
<reference evidence="13" key="1">
    <citation type="submission" date="2016-10" db="EMBL/GenBank/DDBJ databases">
        <authorList>
            <person name="Varghese N."/>
            <person name="Submissions S."/>
        </authorList>
    </citation>
    <scope>NUCLEOTIDE SEQUENCE [LARGE SCALE GENOMIC DNA]</scope>
    <source>
        <strain evidence="13">930I</strain>
    </source>
</reference>
<dbReference type="CDD" id="cd05398">
    <property type="entry name" value="NT_ClassII-CCAase"/>
    <property type="match status" value="1"/>
</dbReference>
<dbReference type="OrthoDB" id="9805698at2"/>
<name>A0A1G7ZSI5_9PROT</name>
<evidence type="ECO:0000313" key="12">
    <source>
        <dbReference type="EMBL" id="SDH11080.1"/>
    </source>
</evidence>
<dbReference type="GO" id="GO:0016779">
    <property type="term" value="F:nucleotidyltransferase activity"/>
    <property type="evidence" value="ECO:0007669"/>
    <property type="project" value="UniProtKB-KW"/>
</dbReference>
<dbReference type="SUPFAM" id="SSF81891">
    <property type="entry name" value="Poly A polymerase C-terminal region-like"/>
    <property type="match status" value="1"/>
</dbReference>
<evidence type="ECO:0000256" key="2">
    <source>
        <dbReference type="ARBA" id="ARBA00022679"/>
    </source>
</evidence>
<feature type="region of interest" description="Disordered" evidence="9">
    <location>
        <begin position="1"/>
        <end position="21"/>
    </location>
</feature>
<dbReference type="AlphaFoldDB" id="A0A1G7ZSI5"/>
<evidence type="ECO:0000256" key="5">
    <source>
        <dbReference type="ARBA" id="ARBA00022723"/>
    </source>
</evidence>
<accession>A0A1G7ZSI5</accession>
<keyword evidence="2 8" id="KW-0808">Transferase</keyword>
<evidence type="ECO:0000256" key="8">
    <source>
        <dbReference type="RuleBase" id="RU003953"/>
    </source>
</evidence>
<keyword evidence="6" id="KW-0547">Nucleotide-binding</keyword>
<evidence type="ECO:0000259" key="10">
    <source>
        <dbReference type="Pfam" id="PF01743"/>
    </source>
</evidence>
<dbReference type="EMBL" id="FNCV01000004">
    <property type="protein sequence ID" value="SDH11080.1"/>
    <property type="molecule type" value="Genomic_DNA"/>
</dbReference>
<feature type="domain" description="Poly A polymerase head" evidence="10">
    <location>
        <begin position="50"/>
        <end position="172"/>
    </location>
</feature>
<dbReference type="InterPro" id="IPR050264">
    <property type="entry name" value="Bact_CCA-adding_enz_type3_sf"/>
</dbReference>
<dbReference type="Pfam" id="PF01743">
    <property type="entry name" value="PolyA_pol"/>
    <property type="match status" value="1"/>
</dbReference>
<keyword evidence="8" id="KW-0694">RNA-binding</keyword>
<evidence type="ECO:0000256" key="6">
    <source>
        <dbReference type="ARBA" id="ARBA00022741"/>
    </source>
</evidence>
<evidence type="ECO:0000256" key="4">
    <source>
        <dbReference type="ARBA" id="ARBA00022695"/>
    </source>
</evidence>
<dbReference type="InterPro" id="IPR002646">
    <property type="entry name" value="PolA_pol_head_dom"/>
</dbReference>
<dbReference type="SUPFAM" id="SSF81301">
    <property type="entry name" value="Nucleotidyltransferase"/>
    <property type="match status" value="1"/>
</dbReference>
<dbReference type="GO" id="GO:0008033">
    <property type="term" value="P:tRNA processing"/>
    <property type="evidence" value="ECO:0007669"/>
    <property type="project" value="UniProtKB-KW"/>
</dbReference>
<dbReference type="GO" id="GO:0000049">
    <property type="term" value="F:tRNA binding"/>
    <property type="evidence" value="ECO:0007669"/>
    <property type="project" value="TreeGrafter"/>
</dbReference>
<comment type="similarity">
    <text evidence="8">Belongs to the tRNA nucleotidyltransferase/poly(A) polymerase family.</text>
</comment>
<dbReference type="PANTHER" id="PTHR46173">
    <property type="entry name" value="CCA TRNA NUCLEOTIDYLTRANSFERASE 1, MITOCHONDRIAL"/>
    <property type="match status" value="1"/>
</dbReference>
<evidence type="ECO:0000256" key="7">
    <source>
        <dbReference type="ARBA" id="ARBA00022842"/>
    </source>
</evidence>
<comment type="cofactor">
    <cofactor evidence="1">
        <name>Mg(2+)</name>
        <dbReference type="ChEBI" id="CHEBI:18420"/>
    </cofactor>
</comment>
<dbReference type="RefSeq" id="WP_092617997.1">
    <property type="nucleotide sequence ID" value="NZ_FNCV01000004.1"/>
</dbReference>
<evidence type="ECO:0000256" key="1">
    <source>
        <dbReference type="ARBA" id="ARBA00001946"/>
    </source>
</evidence>
<keyword evidence="5" id="KW-0479">Metal-binding</keyword>
<evidence type="ECO:0000259" key="11">
    <source>
        <dbReference type="Pfam" id="PF12627"/>
    </source>
</evidence>
<dbReference type="GO" id="GO:0046872">
    <property type="term" value="F:metal ion binding"/>
    <property type="evidence" value="ECO:0007669"/>
    <property type="project" value="UniProtKB-KW"/>
</dbReference>
<keyword evidence="7" id="KW-0460">Magnesium</keyword>
<keyword evidence="4" id="KW-0548">Nucleotidyltransferase</keyword>
<proteinExistence type="inferred from homology"/>
<feature type="domain" description="tRNA nucleotidyltransferase/poly(A) polymerase RNA and SrmB- binding" evidence="11">
    <location>
        <begin position="206"/>
        <end position="260"/>
    </location>
</feature>
<dbReference type="GO" id="GO:0000166">
    <property type="term" value="F:nucleotide binding"/>
    <property type="evidence" value="ECO:0007669"/>
    <property type="project" value="UniProtKB-KW"/>
</dbReference>
<dbReference type="InterPro" id="IPR043519">
    <property type="entry name" value="NT_sf"/>
</dbReference>
<keyword evidence="13" id="KW-1185">Reference proteome</keyword>
<gene>
    <name evidence="12" type="ORF">SAMN05421742_104190</name>
</gene>
<dbReference type="InterPro" id="IPR032828">
    <property type="entry name" value="PolyA_RNA-bd"/>
</dbReference>
<organism evidence="12 13">
    <name type="scientific">Roseospirillum parvum</name>
    <dbReference type="NCBI Taxonomy" id="83401"/>
    <lineage>
        <taxon>Bacteria</taxon>
        <taxon>Pseudomonadati</taxon>
        <taxon>Pseudomonadota</taxon>
        <taxon>Alphaproteobacteria</taxon>
        <taxon>Rhodospirillales</taxon>
        <taxon>Rhodospirillaceae</taxon>
        <taxon>Roseospirillum</taxon>
    </lineage>
</organism>
<dbReference type="Gene3D" id="1.10.3090.10">
    <property type="entry name" value="cca-adding enzyme, domain 2"/>
    <property type="match status" value="1"/>
</dbReference>
<protein>
    <submittedName>
        <fullName evidence="12">Poly(A) polymerase</fullName>
    </submittedName>
</protein>
<feature type="compositionally biased region" description="Pro residues" evidence="9">
    <location>
        <begin position="1"/>
        <end position="10"/>
    </location>
</feature>